<comment type="subcellular location">
    <subcellularLocation>
        <location evidence="1">Cell membrane</location>
        <topology evidence="1">Multi-pass membrane protein</topology>
    </subcellularLocation>
</comment>
<evidence type="ECO:0000256" key="4">
    <source>
        <dbReference type="ARBA" id="ARBA00022989"/>
    </source>
</evidence>
<evidence type="ECO:0000256" key="8">
    <source>
        <dbReference type="SAM" id="Phobius"/>
    </source>
</evidence>
<dbReference type="GO" id="GO:0005886">
    <property type="term" value="C:plasma membrane"/>
    <property type="evidence" value="ECO:0007669"/>
    <property type="project" value="UniProtKB-SubCell"/>
</dbReference>
<keyword evidence="3 8" id="KW-0812">Transmembrane</keyword>
<evidence type="ECO:0000256" key="2">
    <source>
        <dbReference type="ARBA" id="ARBA00022475"/>
    </source>
</evidence>
<accession>B4NJH2</accession>
<evidence type="ECO:0000313" key="9">
    <source>
        <dbReference type="EMBL" id="EDW83896.2"/>
    </source>
</evidence>
<dbReference type="Proteomes" id="UP000007798">
    <property type="component" value="Unassembled WGS sequence"/>
</dbReference>
<keyword evidence="6" id="KW-0675">Receptor</keyword>
<feature type="transmembrane region" description="Helical" evidence="8">
    <location>
        <begin position="521"/>
        <end position="543"/>
    </location>
</feature>
<gene>
    <name evidence="9" type="primary">Dwil\GK18953</name>
    <name evidence="9" type="ORF">Dwil_GK18953</name>
</gene>
<keyword evidence="4 8" id="KW-1133">Transmembrane helix</keyword>
<dbReference type="InParanoid" id="B4NJH2"/>
<dbReference type="PANTHER" id="PTHR42643">
    <property type="entry name" value="IONOTROPIC RECEPTOR 20A-RELATED"/>
    <property type="match status" value="1"/>
</dbReference>
<keyword evidence="2" id="KW-1003">Cell membrane</keyword>
<dbReference type="HOGENOM" id="CLU_021814_2_0_1"/>
<dbReference type="OrthoDB" id="7852744at2759"/>
<evidence type="ECO:0000256" key="6">
    <source>
        <dbReference type="ARBA" id="ARBA00023170"/>
    </source>
</evidence>
<sequence length="545" mass="62856">MNLNSQSLNLSIGIFAELVTALIFPRNFNTIFYYAPNATGDCHMEKVLENGIPVLVWHSRSIVHLQSFISEELIVMACLQALQWRSELQGLAQSLNFLRQAKILIEMDTSHDKDLANSILTYCLQQDMINANIIFSDFAENRIVYIYEAFPSFAMKKQEFVANTTWLYPNKMLDLKGYGLRTLPDLSEPNTILYHDANGQPRLLGYVWDMVKEYARKRNARLKLIFKPVEGKTLTHIQLMDLARDRSLDIAASVQPMTLRYQDRTSQYAYPVHCSSWCTMIPMEQGIQVRDLYAWTVPVKTMIFLGFIVLIHQLLHDRWLRLRRLQAIGWLVLTALLSLNFKGRIVGLFVVPPMDSPIDSFQAMANSKVRIFGIRAEYNSYDFDMRTKFSTVFRLSDSPSELIRLRNSLNNSYAYTVTHTKWQLYAEQQAHSSRPLFRYSTDLCYYEMAPFALVIPENSPHRAPLHSFSLAVVESGLFDHWVSKSFYYMVKAGRLRMEDLFSERQAHSISLNDLIYVLQTYLVGMASSVVLFLIEIGASWALVSL</sequence>
<dbReference type="EMBL" id="CH964272">
    <property type="protein sequence ID" value="EDW83896.2"/>
    <property type="molecule type" value="Genomic_DNA"/>
</dbReference>
<dbReference type="AlphaFoldDB" id="B4NJH2"/>
<keyword evidence="10" id="KW-1185">Reference proteome</keyword>
<dbReference type="KEGG" id="dwi:6651233"/>
<protein>
    <recommendedName>
        <fullName evidence="11">Ionotropic glutamate receptor C-terminal domain-containing protein</fullName>
    </recommendedName>
</protein>
<keyword evidence="5 8" id="KW-0472">Membrane</keyword>
<dbReference type="eggNOG" id="ENOG502T9DX">
    <property type="taxonomic scope" value="Eukaryota"/>
</dbReference>
<proteinExistence type="predicted"/>
<keyword evidence="7" id="KW-0325">Glycoprotein</keyword>
<feature type="transmembrane region" description="Helical" evidence="8">
    <location>
        <begin position="292"/>
        <end position="315"/>
    </location>
</feature>
<evidence type="ECO:0008006" key="11">
    <source>
        <dbReference type="Google" id="ProtNLM"/>
    </source>
</evidence>
<evidence type="ECO:0000256" key="1">
    <source>
        <dbReference type="ARBA" id="ARBA00004651"/>
    </source>
</evidence>
<evidence type="ECO:0000256" key="5">
    <source>
        <dbReference type="ARBA" id="ARBA00023136"/>
    </source>
</evidence>
<dbReference type="FunCoup" id="B4NJH2">
    <property type="interactions" value="17"/>
</dbReference>
<evidence type="ECO:0000256" key="3">
    <source>
        <dbReference type="ARBA" id="ARBA00022692"/>
    </source>
</evidence>
<organism evidence="9 10">
    <name type="scientific">Drosophila willistoni</name>
    <name type="common">Fruit fly</name>
    <dbReference type="NCBI Taxonomy" id="7260"/>
    <lineage>
        <taxon>Eukaryota</taxon>
        <taxon>Metazoa</taxon>
        <taxon>Ecdysozoa</taxon>
        <taxon>Arthropoda</taxon>
        <taxon>Hexapoda</taxon>
        <taxon>Insecta</taxon>
        <taxon>Pterygota</taxon>
        <taxon>Neoptera</taxon>
        <taxon>Endopterygota</taxon>
        <taxon>Diptera</taxon>
        <taxon>Brachycera</taxon>
        <taxon>Muscomorpha</taxon>
        <taxon>Ephydroidea</taxon>
        <taxon>Drosophilidae</taxon>
        <taxon>Drosophila</taxon>
        <taxon>Sophophora</taxon>
    </lineage>
</organism>
<reference evidence="9 10" key="1">
    <citation type="journal article" date="2007" name="Nature">
        <title>Evolution of genes and genomes on the Drosophila phylogeny.</title>
        <authorList>
            <consortium name="Drosophila 12 Genomes Consortium"/>
            <person name="Clark A.G."/>
            <person name="Eisen M.B."/>
            <person name="Smith D.R."/>
            <person name="Bergman C.M."/>
            <person name="Oliver B."/>
            <person name="Markow T.A."/>
            <person name="Kaufman T.C."/>
            <person name="Kellis M."/>
            <person name="Gelbart W."/>
            <person name="Iyer V.N."/>
            <person name="Pollard D.A."/>
            <person name="Sackton T.B."/>
            <person name="Larracuente A.M."/>
            <person name="Singh N.D."/>
            <person name="Abad J.P."/>
            <person name="Abt D.N."/>
            <person name="Adryan B."/>
            <person name="Aguade M."/>
            <person name="Akashi H."/>
            <person name="Anderson W.W."/>
            <person name="Aquadro C.F."/>
            <person name="Ardell D.H."/>
            <person name="Arguello R."/>
            <person name="Artieri C.G."/>
            <person name="Barbash D.A."/>
            <person name="Barker D."/>
            <person name="Barsanti P."/>
            <person name="Batterham P."/>
            <person name="Batzoglou S."/>
            <person name="Begun D."/>
            <person name="Bhutkar A."/>
            <person name="Blanco E."/>
            <person name="Bosak S.A."/>
            <person name="Bradley R.K."/>
            <person name="Brand A.D."/>
            <person name="Brent M.R."/>
            <person name="Brooks A.N."/>
            <person name="Brown R.H."/>
            <person name="Butlin R.K."/>
            <person name="Caggese C."/>
            <person name="Calvi B.R."/>
            <person name="Bernardo de Carvalho A."/>
            <person name="Caspi A."/>
            <person name="Castrezana S."/>
            <person name="Celniker S.E."/>
            <person name="Chang J.L."/>
            <person name="Chapple C."/>
            <person name="Chatterji S."/>
            <person name="Chinwalla A."/>
            <person name="Civetta A."/>
            <person name="Clifton S.W."/>
            <person name="Comeron J.M."/>
            <person name="Costello J.C."/>
            <person name="Coyne J.A."/>
            <person name="Daub J."/>
            <person name="David R.G."/>
            <person name="Delcher A.L."/>
            <person name="Delehaunty K."/>
            <person name="Do C.B."/>
            <person name="Ebling H."/>
            <person name="Edwards K."/>
            <person name="Eickbush T."/>
            <person name="Evans J.D."/>
            <person name="Filipski A."/>
            <person name="Findeiss S."/>
            <person name="Freyhult E."/>
            <person name="Fulton L."/>
            <person name="Fulton R."/>
            <person name="Garcia A.C."/>
            <person name="Gardiner A."/>
            <person name="Garfield D.A."/>
            <person name="Garvin B.E."/>
            <person name="Gibson G."/>
            <person name="Gilbert D."/>
            <person name="Gnerre S."/>
            <person name="Godfrey J."/>
            <person name="Good R."/>
            <person name="Gotea V."/>
            <person name="Gravely B."/>
            <person name="Greenberg A.J."/>
            <person name="Griffiths-Jones S."/>
            <person name="Gross S."/>
            <person name="Guigo R."/>
            <person name="Gustafson E.A."/>
            <person name="Haerty W."/>
            <person name="Hahn M.W."/>
            <person name="Halligan D.L."/>
            <person name="Halpern A.L."/>
            <person name="Halter G.M."/>
            <person name="Han M.V."/>
            <person name="Heger A."/>
            <person name="Hillier L."/>
            <person name="Hinrichs A.S."/>
            <person name="Holmes I."/>
            <person name="Hoskins R.A."/>
            <person name="Hubisz M.J."/>
            <person name="Hultmark D."/>
            <person name="Huntley M.A."/>
            <person name="Jaffe D.B."/>
            <person name="Jagadeeshan S."/>
            <person name="Jeck W.R."/>
            <person name="Johnson J."/>
            <person name="Jones C.D."/>
            <person name="Jordan W.C."/>
            <person name="Karpen G.H."/>
            <person name="Kataoka E."/>
            <person name="Keightley P.D."/>
            <person name="Kheradpour P."/>
            <person name="Kirkness E.F."/>
            <person name="Koerich L.B."/>
            <person name="Kristiansen K."/>
            <person name="Kudrna D."/>
            <person name="Kulathinal R.J."/>
            <person name="Kumar S."/>
            <person name="Kwok R."/>
            <person name="Lander E."/>
            <person name="Langley C.H."/>
            <person name="Lapoint R."/>
            <person name="Lazzaro B.P."/>
            <person name="Lee S.J."/>
            <person name="Levesque L."/>
            <person name="Li R."/>
            <person name="Lin C.F."/>
            <person name="Lin M.F."/>
            <person name="Lindblad-Toh K."/>
            <person name="Llopart A."/>
            <person name="Long M."/>
            <person name="Low L."/>
            <person name="Lozovsky E."/>
            <person name="Lu J."/>
            <person name="Luo M."/>
            <person name="Machado C.A."/>
            <person name="Makalowski W."/>
            <person name="Marzo M."/>
            <person name="Matsuda M."/>
            <person name="Matzkin L."/>
            <person name="McAllister B."/>
            <person name="McBride C.S."/>
            <person name="McKernan B."/>
            <person name="McKernan K."/>
            <person name="Mendez-Lago M."/>
            <person name="Minx P."/>
            <person name="Mollenhauer M.U."/>
            <person name="Montooth K."/>
            <person name="Mount S.M."/>
            <person name="Mu X."/>
            <person name="Myers E."/>
            <person name="Negre B."/>
            <person name="Newfeld S."/>
            <person name="Nielsen R."/>
            <person name="Noor M.A."/>
            <person name="O'Grady P."/>
            <person name="Pachter L."/>
            <person name="Papaceit M."/>
            <person name="Parisi M.J."/>
            <person name="Parisi M."/>
            <person name="Parts L."/>
            <person name="Pedersen J.S."/>
            <person name="Pesole G."/>
            <person name="Phillippy A.M."/>
            <person name="Ponting C.P."/>
            <person name="Pop M."/>
            <person name="Porcelli D."/>
            <person name="Powell J.R."/>
            <person name="Prohaska S."/>
            <person name="Pruitt K."/>
            <person name="Puig M."/>
            <person name="Quesneville H."/>
            <person name="Ram K.R."/>
            <person name="Rand D."/>
            <person name="Rasmussen M.D."/>
            <person name="Reed L.K."/>
            <person name="Reenan R."/>
            <person name="Reily A."/>
            <person name="Remington K.A."/>
            <person name="Rieger T.T."/>
            <person name="Ritchie M.G."/>
            <person name="Robin C."/>
            <person name="Rogers Y.H."/>
            <person name="Rohde C."/>
            <person name="Rozas J."/>
            <person name="Rubenfield M.J."/>
            <person name="Ruiz A."/>
            <person name="Russo S."/>
            <person name="Salzberg S.L."/>
            <person name="Sanchez-Gracia A."/>
            <person name="Saranga D.J."/>
            <person name="Sato H."/>
            <person name="Schaeffer S.W."/>
            <person name="Schatz M.C."/>
            <person name="Schlenke T."/>
            <person name="Schwartz R."/>
            <person name="Segarra C."/>
            <person name="Singh R.S."/>
            <person name="Sirot L."/>
            <person name="Sirota M."/>
            <person name="Sisneros N.B."/>
            <person name="Smith C.D."/>
            <person name="Smith T.F."/>
            <person name="Spieth J."/>
            <person name="Stage D.E."/>
            <person name="Stark A."/>
            <person name="Stephan W."/>
            <person name="Strausberg R.L."/>
            <person name="Strempel S."/>
            <person name="Sturgill D."/>
            <person name="Sutton G."/>
            <person name="Sutton G.G."/>
            <person name="Tao W."/>
            <person name="Teichmann S."/>
            <person name="Tobari Y.N."/>
            <person name="Tomimura Y."/>
            <person name="Tsolas J.M."/>
            <person name="Valente V.L."/>
            <person name="Venter E."/>
            <person name="Venter J.C."/>
            <person name="Vicario S."/>
            <person name="Vieira F.G."/>
            <person name="Vilella A.J."/>
            <person name="Villasante A."/>
            <person name="Walenz B."/>
            <person name="Wang J."/>
            <person name="Wasserman M."/>
            <person name="Watts T."/>
            <person name="Wilson D."/>
            <person name="Wilson R.K."/>
            <person name="Wing R.A."/>
            <person name="Wolfner M.F."/>
            <person name="Wong A."/>
            <person name="Wong G.K."/>
            <person name="Wu C.I."/>
            <person name="Wu G."/>
            <person name="Yamamoto D."/>
            <person name="Yang H.P."/>
            <person name="Yang S.P."/>
            <person name="Yorke J.A."/>
            <person name="Yoshida K."/>
            <person name="Zdobnov E."/>
            <person name="Zhang P."/>
            <person name="Zhang Y."/>
            <person name="Zimin A.V."/>
            <person name="Baldwin J."/>
            <person name="Abdouelleil A."/>
            <person name="Abdulkadir J."/>
            <person name="Abebe A."/>
            <person name="Abera B."/>
            <person name="Abreu J."/>
            <person name="Acer S.C."/>
            <person name="Aftuck L."/>
            <person name="Alexander A."/>
            <person name="An P."/>
            <person name="Anderson E."/>
            <person name="Anderson S."/>
            <person name="Arachi H."/>
            <person name="Azer M."/>
            <person name="Bachantsang P."/>
            <person name="Barry A."/>
            <person name="Bayul T."/>
            <person name="Berlin A."/>
            <person name="Bessette D."/>
            <person name="Bloom T."/>
            <person name="Blye J."/>
            <person name="Boguslavskiy L."/>
            <person name="Bonnet C."/>
            <person name="Boukhgalter B."/>
            <person name="Bourzgui I."/>
            <person name="Brown A."/>
            <person name="Cahill P."/>
            <person name="Channer S."/>
            <person name="Cheshatsang Y."/>
            <person name="Chuda L."/>
            <person name="Citroen M."/>
            <person name="Collymore A."/>
            <person name="Cooke P."/>
            <person name="Costello M."/>
            <person name="D'Aco K."/>
            <person name="Daza R."/>
            <person name="De Haan G."/>
            <person name="DeGray S."/>
            <person name="DeMaso C."/>
            <person name="Dhargay N."/>
            <person name="Dooley K."/>
            <person name="Dooley E."/>
            <person name="Doricent M."/>
            <person name="Dorje P."/>
            <person name="Dorjee K."/>
            <person name="Dupes A."/>
            <person name="Elong R."/>
            <person name="Falk J."/>
            <person name="Farina A."/>
            <person name="Faro S."/>
            <person name="Ferguson D."/>
            <person name="Fisher S."/>
            <person name="Foley C.D."/>
            <person name="Franke A."/>
            <person name="Friedrich D."/>
            <person name="Gadbois L."/>
            <person name="Gearin G."/>
            <person name="Gearin C.R."/>
            <person name="Giannoukos G."/>
            <person name="Goode T."/>
            <person name="Graham J."/>
            <person name="Grandbois E."/>
            <person name="Grewal S."/>
            <person name="Gyaltsen K."/>
            <person name="Hafez N."/>
            <person name="Hagos B."/>
            <person name="Hall J."/>
            <person name="Henson C."/>
            <person name="Hollinger A."/>
            <person name="Honan T."/>
            <person name="Huard M.D."/>
            <person name="Hughes L."/>
            <person name="Hurhula B."/>
            <person name="Husby M.E."/>
            <person name="Kamat A."/>
            <person name="Kanga B."/>
            <person name="Kashin S."/>
            <person name="Khazanovich D."/>
            <person name="Kisner P."/>
            <person name="Lance K."/>
            <person name="Lara M."/>
            <person name="Lee W."/>
            <person name="Lennon N."/>
            <person name="Letendre F."/>
            <person name="LeVine R."/>
            <person name="Lipovsky A."/>
            <person name="Liu X."/>
            <person name="Liu J."/>
            <person name="Liu S."/>
            <person name="Lokyitsang T."/>
            <person name="Lokyitsang Y."/>
            <person name="Lubonja R."/>
            <person name="Lui A."/>
            <person name="MacDonald P."/>
            <person name="Magnisalis V."/>
            <person name="Maru K."/>
            <person name="Matthews C."/>
            <person name="McCusker W."/>
            <person name="McDonough S."/>
            <person name="Mehta T."/>
            <person name="Meldrim J."/>
            <person name="Meneus L."/>
            <person name="Mihai O."/>
            <person name="Mihalev A."/>
            <person name="Mihova T."/>
            <person name="Mittelman R."/>
            <person name="Mlenga V."/>
            <person name="Montmayeur A."/>
            <person name="Mulrain L."/>
            <person name="Navidi A."/>
            <person name="Naylor J."/>
            <person name="Negash T."/>
            <person name="Nguyen T."/>
            <person name="Nguyen N."/>
            <person name="Nicol R."/>
            <person name="Norbu C."/>
            <person name="Norbu N."/>
            <person name="Novod N."/>
            <person name="O'Neill B."/>
            <person name="Osman S."/>
            <person name="Markiewicz E."/>
            <person name="Oyono O.L."/>
            <person name="Patti C."/>
            <person name="Phunkhang P."/>
            <person name="Pierre F."/>
            <person name="Priest M."/>
            <person name="Raghuraman S."/>
            <person name="Rege F."/>
            <person name="Reyes R."/>
            <person name="Rise C."/>
            <person name="Rogov P."/>
            <person name="Ross K."/>
            <person name="Ryan E."/>
            <person name="Settipalli S."/>
            <person name="Shea T."/>
            <person name="Sherpa N."/>
            <person name="Shi L."/>
            <person name="Shih D."/>
            <person name="Sparrow T."/>
            <person name="Spaulding J."/>
            <person name="Stalker J."/>
            <person name="Stange-Thomann N."/>
            <person name="Stavropoulos S."/>
            <person name="Stone C."/>
            <person name="Strader C."/>
            <person name="Tesfaye S."/>
            <person name="Thomson T."/>
            <person name="Thoulutsang Y."/>
            <person name="Thoulutsang D."/>
            <person name="Topham K."/>
            <person name="Topping I."/>
            <person name="Tsamla T."/>
            <person name="Vassiliev H."/>
            <person name="Vo A."/>
            <person name="Wangchuk T."/>
            <person name="Wangdi T."/>
            <person name="Weiand M."/>
            <person name="Wilkinson J."/>
            <person name="Wilson A."/>
            <person name="Yadav S."/>
            <person name="Young G."/>
            <person name="Yu Q."/>
            <person name="Zembek L."/>
            <person name="Zhong D."/>
            <person name="Zimmer A."/>
            <person name="Zwirko Z."/>
            <person name="Jaffe D.B."/>
            <person name="Alvarez P."/>
            <person name="Brockman W."/>
            <person name="Butler J."/>
            <person name="Chin C."/>
            <person name="Gnerre S."/>
            <person name="Grabherr M."/>
            <person name="Kleber M."/>
            <person name="Mauceli E."/>
            <person name="MacCallum I."/>
        </authorList>
    </citation>
    <scope>NUCLEOTIDE SEQUENCE [LARGE SCALE GENOMIC DNA]</scope>
    <source>
        <strain evidence="10">Tucson 14030-0811.24</strain>
    </source>
</reference>
<name>B4NJH2_DROWI</name>
<evidence type="ECO:0000256" key="7">
    <source>
        <dbReference type="ARBA" id="ARBA00023180"/>
    </source>
</evidence>
<dbReference type="InterPro" id="IPR052192">
    <property type="entry name" value="Insect_Ionotropic_Sensory_Rcpt"/>
</dbReference>
<dbReference type="PANTHER" id="PTHR42643:SF41">
    <property type="entry name" value="IONOTROPIC RECEPTOR 20A-RELATED"/>
    <property type="match status" value="1"/>
</dbReference>
<dbReference type="SUPFAM" id="SSF53850">
    <property type="entry name" value="Periplasmic binding protein-like II"/>
    <property type="match status" value="1"/>
</dbReference>
<evidence type="ECO:0000313" key="10">
    <source>
        <dbReference type="Proteomes" id="UP000007798"/>
    </source>
</evidence>